<dbReference type="Pfam" id="PF00413">
    <property type="entry name" value="Peptidase_M10"/>
    <property type="match status" value="1"/>
</dbReference>
<evidence type="ECO:0000313" key="8">
    <source>
        <dbReference type="EMBL" id="KAF3060461.1"/>
    </source>
</evidence>
<dbReference type="PANTHER" id="PTHR10201">
    <property type="entry name" value="MATRIX METALLOPROTEINASE"/>
    <property type="match status" value="1"/>
</dbReference>
<comment type="caution">
    <text evidence="8">The sequence shown here is derived from an EMBL/GenBank/DDBJ whole genome shotgun (WGS) entry which is preliminary data.</text>
</comment>
<feature type="compositionally biased region" description="Polar residues" evidence="6">
    <location>
        <begin position="809"/>
        <end position="818"/>
    </location>
</feature>
<name>A0A9P4X706_9HYPO</name>
<dbReference type="EMBL" id="QLNT01000023">
    <property type="protein sequence ID" value="KAF3060461.1"/>
    <property type="molecule type" value="Genomic_DNA"/>
</dbReference>
<dbReference type="SUPFAM" id="SSF55486">
    <property type="entry name" value="Metalloproteases ('zincins'), catalytic domain"/>
    <property type="match status" value="5"/>
</dbReference>
<gene>
    <name evidence="8" type="ORF">CFAM422_011163</name>
</gene>
<dbReference type="Gene3D" id="3.40.390.10">
    <property type="entry name" value="Collagenase (Catalytic Domain)"/>
    <property type="match status" value="5"/>
</dbReference>
<organism evidence="8 9">
    <name type="scientific">Trichoderma lentiforme</name>
    <dbReference type="NCBI Taxonomy" id="1567552"/>
    <lineage>
        <taxon>Eukaryota</taxon>
        <taxon>Fungi</taxon>
        <taxon>Dikarya</taxon>
        <taxon>Ascomycota</taxon>
        <taxon>Pezizomycotina</taxon>
        <taxon>Sordariomycetes</taxon>
        <taxon>Hypocreomycetidae</taxon>
        <taxon>Hypocreales</taxon>
        <taxon>Hypocreaceae</taxon>
        <taxon>Trichoderma</taxon>
    </lineage>
</organism>
<dbReference type="GO" id="GO:0006508">
    <property type="term" value="P:proteolysis"/>
    <property type="evidence" value="ECO:0007669"/>
    <property type="project" value="UniProtKB-KW"/>
</dbReference>
<dbReference type="InterPro" id="IPR024079">
    <property type="entry name" value="MetalloPept_cat_dom_sf"/>
</dbReference>
<dbReference type="GO" id="GO:0030574">
    <property type="term" value="P:collagen catabolic process"/>
    <property type="evidence" value="ECO:0007669"/>
    <property type="project" value="TreeGrafter"/>
</dbReference>
<keyword evidence="2" id="KW-0479">Metal-binding</keyword>
<evidence type="ECO:0000256" key="5">
    <source>
        <dbReference type="ARBA" id="ARBA00023049"/>
    </source>
</evidence>
<evidence type="ECO:0000256" key="3">
    <source>
        <dbReference type="ARBA" id="ARBA00022801"/>
    </source>
</evidence>
<evidence type="ECO:0000313" key="9">
    <source>
        <dbReference type="Proteomes" id="UP000801864"/>
    </source>
</evidence>
<accession>A0A9P4X706</accession>
<feature type="domain" description="Peptidase metallopeptidase" evidence="7">
    <location>
        <begin position="911"/>
        <end position="1044"/>
    </location>
</feature>
<reference evidence="8 9" key="1">
    <citation type="submission" date="2018-06" db="EMBL/GenBank/DDBJ databases">
        <title>Genome analysis of cellulolytic fungus Trichoderma lentiforme CFAM-422.</title>
        <authorList>
            <person name="Steindorff A.S."/>
            <person name="Formighieri E.F."/>
            <person name="Midorikawa G.E.O."/>
            <person name="Tamietti M.S."/>
            <person name="Ramos E.Z."/>
            <person name="Silva A.S."/>
            <person name="Bon E.P.S."/>
            <person name="Mendes T.D."/>
            <person name="Damaso M.C.T."/>
            <person name="Favaro L.C.L."/>
        </authorList>
    </citation>
    <scope>NUCLEOTIDE SEQUENCE [LARGE SCALE GENOMIC DNA]</scope>
    <source>
        <strain evidence="8 9">CFAM-422</strain>
    </source>
</reference>
<keyword evidence="9" id="KW-1185">Reference proteome</keyword>
<dbReference type="Pfam" id="PF16313">
    <property type="entry name" value="DUF4953"/>
    <property type="match status" value="1"/>
</dbReference>
<feature type="region of interest" description="Disordered" evidence="6">
    <location>
        <begin position="442"/>
        <end position="465"/>
    </location>
</feature>
<feature type="domain" description="Peptidase metallopeptidase" evidence="7">
    <location>
        <begin position="556"/>
        <end position="719"/>
    </location>
</feature>
<feature type="region of interest" description="Disordered" evidence="6">
    <location>
        <begin position="757"/>
        <end position="846"/>
    </location>
</feature>
<dbReference type="GO" id="GO:0004222">
    <property type="term" value="F:metalloendopeptidase activity"/>
    <property type="evidence" value="ECO:0007669"/>
    <property type="project" value="InterPro"/>
</dbReference>
<dbReference type="InterPro" id="IPR006026">
    <property type="entry name" value="Peptidase_Metallo"/>
</dbReference>
<evidence type="ECO:0000256" key="6">
    <source>
        <dbReference type="SAM" id="MobiDB-lite"/>
    </source>
</evidence>
<sequence length="1328" mass="149205">MRSMAPQPDFALMDMTIQASLDDYYLNPSVMNDGSEIVGMVDVLQLTYTTLEQILPGTTVVNDPSDGCIRQEMRLVRAAAARYKCATQTHGCAEVRIGWDGEIPRWRRGSKLSYVVCVESFPVPLSSVVEDSMKAAIGMWDGIGVSFKQVARNEPATFAIIYENRNRSAYACSFFPNESSRELIIYPPSVREPDYLANILAHEVGHILGLRHEFAHKREKESPSALFGSENADSIMNYFDHPKQLQVREQDLEELKRFYAYDKVEYEKLSILDVNPEGTVLSYVVCGETFPSHLRIEEAMRVAVNKWQNIGATFKLAAMIPPRSPSPMRMGTQLAFFPNEALRKLTVFEHTLQAAEHLTGILSHELGHILGLRHEFSHRRDEGRDHPSVLVGSENPQSVMNYFDDPKELQVQEQDLEELKRFYEDGRLEYDGLFIRDIDPEVRPFSKDDEPRNRSNDDGNIEHGDNNAYDATIGHTLLLPWLDVPTHSESLIRYDLELKIDYGENDKVRDEAGDEAENASPGTKVGATNTAAARAKRKCATQPHGCAAVRVGWDSQILRWCKGTELTYLICEESFPSKDSAMAAKDAMKAAIARWKGEGASFKEVKRYEPAAFAVVYDHRQRSDYLAYAFFPRAEPGELLLYPRIFAGDNGKYLANILSHEIGHVLGLRHEFAHKKEADVPSVRFGSEDPLSVMEYHDDLSKLQVTKKDLEGLKELYAYDQPVYNGLPVIDVSPKPGTFSERSSVNYEAKKLNRRLSSVPRDTSVPWSPYDCRTNENGNGDHSAPLNEVYYSSSEEGMSDSVPSLAHSDASTAVSSIKSPDAEDVNIDEDNGKASEETSGDGSPLLGLSWSIDGKDIFRHPELDDDGDQAEAFLRIIEPDNTVIRTSKLPHKSCATQTSACAEVRVGSGDVILRWRRGSELTYVICEESFPAEDSARVVKAAMTTAISMWEGISVRFRQVDRHDEATFAVVYEDLSEEAYAVSFFPRASGGKLVLYKPSLSNTDYLANILAHEIGHILGLRHEFAHKSEREQPSILIGRENTNSVMNYFDHLSKHRVTKQDLKELEKFYAYDEGELSISDIDPKTYGCTEVRVGQGDHISRWRKGSELTYTVDANSFPTSVEAIQVKAAMQEAISMWEGIGASFKYLEVDNNDSATFVVTHRCHGPRNVYASSFFPDYSPGELLVYNLALSNATYLANILAHEVGHILGLRHEFADKYHKEGRILPCVLLGKKNPRSVMNYYEDPGQLQVNEQDLRGLKELYESNDGSYEGLPIYDYDPLSRERVSREEAPCSHAMRKSGRKFSCRSALRNLGSFILAAFHDAKRATF</sequence>
<dbReference type="InterPro" id="IPR032534">
    <property type="entry name" value="EcxA_zinc-bd"/>
</dbReference>
<dbReference type="GO" id="GO:0030198">
    <property type="term" value="P:extracellular matrix organization"/>
    <property type="evidence" value="ECO:0007669"/>
    <property type="project" value="TreeGrafter"/>
</dbReference>
<evidence type="ECO:0000259" key="7">
    <source>
        <dbReference type="SMART" id="SM00235"/>
    </source>
</evidence>
<keyword evidence="1" id="KW-0645">Protease</keyword>
<dbReference type="InterPro" id="IPR001818">
    <property type="entry name" value="Pept_M10_metallopeptidase"/>
</dbReference>
<keyword evidence="4" id="KW-0862">Zinc</keyword>
<keyword evidence="5" id="KW-0482">Metalloprotease</keyword>
<evidence type="ECO:0000256" key="2">
    <source>
        <dbReference type="ARBA" id="ARBA00022723"/>
    </source>
</evidence>
<dbReference type="GO" id="GO:0031012">
    <property type="term" value="C:extracellular matrix"/>
    <property type="evidence" value="ECO:0007669"/>
    <property type="project" value="InterPro"/>
</dbReference>
<dbReference type="Proteomes" id="UP000801864">
    <property type="component" value="Unassembled WGS sequence"/>
</dbReference>
<dbReference type="PANTHER" id="PTHR10201:SF323">
    <property type="entry name" value="MATRIX METALLOPROTEINASE-21"/>
    <property type="match status" value="1"/>
</dbReference>
<feature type="domain" description="Peptidase metallopeptidase" evidence="7">
    <location>
        <begin position="1098"/>
        <end position="1264"/>
    </location>
</feature>
<evidence type="ECO:0000256" key="1">
    <source>
        <dbReference type="ARBA" id="ARBA00022670"/>
    </source>
</evidence>
<proteinExistence type="predicted"/>
<dbReference type="GO" id="GO:0008270">
    <property type="term" value="F:zinc ion binding"/>
    <property type="evidence" value="ECO:0007669"/>
    <property type="project" value="InterPro"/>
</dbReference>
<keyword evidence="3" id="KW-0378">Hydrolase</keyword>
<evidence type="ECO:0000256" key="4">
    <source>
        <dbReference type="ARBA" id="ARBA00022833"/>
    </source>
</evidence>
<dbReference type="SMART" id="SM00235">
    <property type="entry name" value="ZnMc"/>
    <property type="match status" value="3"/>
</dbReference>
<protein>
    <recommendedName>
        <fullName evidence="7">Peptidase metallopeptidase domain-containing protein</fullName>
    </recommendedName>
</protein>